<evidence type="ECO:0000313" key="4">
    <source>
        <dbReference type="EMBL" id="CBI08534.1"/>
    </source>
</evidence>
<accession>E6QMR3</accession>
<organism evidence="4">
    <name type="scientific">mine drainage metagenome</name>
    <dbReference type="NCBI Taxonomy" id="410659"/>
    <lineage>
        <taxon>unclassified sequences</taxon>
        <taxon>metagenomes</taxon>
        <taxon>ecological metagenomes</taxon>
    </lineage>
</organism>
<gene>
    <name evidence="4" type="ORF">CARN6_2009</name>
</gene>
<reference evidence="4" key="1">
    <citation type="submission" date="2009-10" db="EMBL/GenBank/DDBJ databases">
        <title>Diversity of trophic interactions inside an arsenic-rich microbial ecosystem.</title>
        <authorList>
            <person name="Bertin P.N."/>
            <person name="Heinrich-Salmeron A."/>
            <person name="Pelletier E."/>
            <person name="Goulhen-Chollet F."/>
            <person name="Arsene-Ploetze F."/>
            <person name="Gallien S."/>
            <person name="Calteau A."/>
            <person name="Vallenet D."/>
            <person name="Casiot C."/>
            <person name="Chane-Woon-Ming B."/>
            <person name="Giloteaux L."/>
            <person name="Barakat M."/>
            <person name="Bonnefoy V."/>
            <person name="Bruneel O."/>
            <person name="Chandler M."/>
            <person name="Cleiss J."/>
            <person name="Duran R."/>
            <person name="Elbaz-Poulichet F."/>
            <person name="Fonknechten N."/>
            <person name="Lauga B."/>
            <person name="Mornico D."/>
            <person name="Ortet P."/>
            <person name="Schaeffer C."/>
            <person name="Siguier P."/>
            <person name="Alexander Thil Smith A."/>
            <person name="Van Dorsselaer A."/>
            <person name="Weissenbach J."/>
            <person name="Medigue C."/>
            <person name="Le Paslier D."/>
        </authorList>
    </citation>
    <scope>NUCLEOTIDE SEQUENCE</scope>
</reference>
<dbReference type="InterPro" id="IPR051012">
    <property type="entry name" value="CellSynth/LPSAsmb/PSIAsmb"/>
</dbReference>
<feature type="region of interest" description="Disordered" evidence="3">
    <location>
        <begin position="361"/>
        <end position="385"/>
    </location>
</feature>
<dbReference type="EMBL" id="CABQ01000233">
    <property type="protein sequence ID" value="CBI08534.1"/>
    <property type="molecule type" value="Genomic_DNA"/>
</dbReference>
<evidence type="ECO:0000256" key="2">
    <source>
        <dbReference type="ARBA" id="ARBA00022803"/>
    </source>
</evidence>
<keyword evidence="1" id="KW-0677">Repeat</keyword>
<dbReference type="PANTHER" id="PTHR45586">
    <property type="entry name" value="TPR REPEAT-CONTAINING PROTEIN PA4667"/>
    <property type="match status" value="1"/>
</dbReference>
<dbReference type="Gene3D" id="1.25.40.10">
    <property type="entry name" value="Tetratricopeptide repeat domain"/>
    <property type="match status" value="3"/>
</dbReference>
<name>E6QMR3_9ZZZZ</name>
<evidence type="ECO:0000256" key="1">
    <source>
        <dbReference type="ARBA" id="ARBA00022737"/>
    </source>
</evidence>
<dbReference type="SMART" id="SM00028">
    <property type="entry name" value="TPR"/>
    <property type="match status" value="4"/>
</dbReference>
<dbReference type="SUPFAM" id="SSF48452">
    <property type="entry name" value="TPR-like"/>
    <property type="match status" value="1"/>
</dbReference>
<protein>
    <submittedName>
        <fullName evidence="4">Uncharacterized protein</fullName>
    </submittedName>
</protein>
<proteinExistence type="predicted"/>
<sequence>MLIALISGRVRAQSDAQAAQLAEEGQQALARGDSNTAREDFEKLARLEPGVAEVHATLAAIDFQQRRYDEAIAQIHAAQKLKPGLPRLGSLLGLSEAAEGQYRQALPLLEPCFRQTADRQLNRLCGLQLLRVHQGLDQDADAVEVALALDRLFPDDPEVLYHTGRVFGSYAYTVMERLHDTAPNSVWMLLAQGEANESQKNYEAAIAAYQHVLVLDLRRAGIHYRLGRLYLARYRETEKPEDQQSALDEFQQEIALDPSDGNARYEVANLEAETGNQDQARAEYQTLVKQIPDFEEALVGLGGLDIQAGDFAAAAALLAHATELRADDEVAWYRLSVARRGAGDTAGQRVALATFRKLHSAEPTTIPKPTGSAVTPQTLDKDAQP</sequence>
<dbReference type="InterPro" id="IPR011990">
    <property type="entry name" value="TPR-like_helical_dom_sf"/>
</dbReference>
<dbReference type="PANTHER" id="PTHR45586:SF1">
    <property type="entry name" value="LIPOPOLYSACCHARIDE ASSEMBLY PROTEIN B"/>
    <property type="match status" value="1"/>
</dbReference>
<dbReference type="Pfam" id="PF14559">
    <property type="entry name" value="TPR_19"/>
    <property type="match status" value="1"/>
</dbReference>
<keyword evidence="2" id="KW-0802">TPR repeat</keyword>
<comment type="caution">
    <text evidence="4">The sequence shown here is derived from an EMBL/GenBank/DDBJ whole genome shotgun (WGS) entry which is preliminary data.</text>
</comment>
<dbReference type="Pfam" id="PF13432">
    <property type="entry name" value="TPR_16"/>
    <property type="match status" value="1"/>
</dbReference>
<dbReference type="InterPro" id="IPR019734">
    <property type="entry name" value="TPR_rpt"/>
</dbReference>
<evidence type="ECO:0000256" key="3">
    <source>
        <dbReference type="SAM" id="MobiDB-lite"/>
    </source>
</evidence>
<dbReference type="AlphaFoldDB" id="E6QMR3"/>